<comment type="caution">
    <text evidence="2">The sequence shown here is derived from an EMBL/GenBank/DDBJ whole genome shotgun (WGS) entry which is preliminary data.</text>
</comment>
<keyword evidence="3" id="KW-1185">Reference proteome</keyword>
<dbReference type="AlphaFoldDB" id="A0AAE0BII5"/>
<proteinExistence type="predicted"/>
<name>A0AAE0BII5_9CHLO</name>
<feature type="region of interest" description="Disordered" evidence="1">
    <location>
        <begin position="22"/>
        <end position="64"/>
    </location>
</feature>
<gene>
    <name evidence="2" type="ORF">CYMTET_52696</name>
</gene>
<feature type="compositionally biased region" description="Basic residues" evidence="1">
    <location>
        <begin position="31"/>
        <end position="41"/>
    </location>
</feature>
<evidence type="ECO:0000313" key="3">
    <source>
        <dbReference type="Proteomes" id="UP001190700"/>
    </source>
</evidence>
<dbReference type="Proteomes" id="UP001190700">
    <property type="component" value="Unassembled WGS sequence"/>
</dbReference>
<reference evidence="2 3" key="1">
    <citation type="journal article" date="2015" name="Genome Biol. Evol.">
        <title>Comparative Genomics of a Bacterivorous Green Alga Reveals Evolutionary Causalities and Consequences of Phago-Mixotrophic Mode of Nutrition.</title>
        <authorList>
            <person name="Burns J.A."/>
            <person name="Paasch A."/>
            <person name="Narechania A."/>
            <person name="Kim E."/>
        </authorList>
    </citation>
    <scope>NUCLEOTIDE SEQUENCE [LARGE SCALE GENOMIC DNA]</scope>
    <source>
        <strain evidence="2 3">PLY_AMNH</strain>
    </source>
</reference>
<organism evidence="2 3">
    <name type="scientific">Cymbomonas tetramitiformis</name>
    <dbReference type="NCBI Taxonomy" id="36881"/>
    <lineage>
        <taxon>Eukaryota</taxon>
        <taxon>Viridiplantae</taxon>
        <taxon>Chlorophyta</taxon>
        <taxon>Pyramimonadophyceae</taxon>
        <taxon>Pyramimonadales</taxon>
        <taxon>Pyramimonadaceae</taxon>
        <taxon>Cymbomonas</taxon>
    </lineage>
</organism>
<protein>
    <submittedName>
        <fullName evidence="2">Uncharacterized protein</fullName>
    </submittedName>
</protein>
<sequence length="349" mass="39150">MLPRLQKWTAFVLLTSSTHQSIPPDPVVHLRSPKHQRRRRPTSCSKNASRLPRRLESRKNNRATLRTKTATLTIPGKQQRELGVAQEGVELDTRPGVTDAATYCKVMDRYCTGTARMRLDRNTSVGALICQQRYYDMLVNERENSAAQFVVETRAADTVIADLERQFNRGLLCSIAPFLKNGTFRCAYVLPKDKEATLQKDRPIQPNNSAPLAPMQNVVGGAIEFLVQEAGHSLMLGGTHRLKAAVITFNERAADAVGVYAFTFDAKDQFFNLDHDLTKQAIRAVILAGCKRAGKSAMTVTVRGAKGVQWRHITLVRQADDALALVYLMEGTAAEWKILRRILRMYRDE</sequence>
<evidence type="ECO:0000313" key="2">
    <source>
        <dbReference type="EMBL" id="KAK3237206.1"/>
    </source>
</evidence>
<accession>A0AAE0BII5</accession>
<evidence type="ECO:0000256" key="1">
    <source>
        <dbReference type="SAM" id="MobiDB-lite"/>
    </source>
</evidence>
<dbReference type="EMBL" id="LGRX02034676">
    <property type="protein sequence ID" value="KAK3237206.1"/>
    <property type="molecule type" value="Genomic_DNA"/>
</dbReference>